<keyword evidence="2" id="KW-0624">Polysaccharide degradation</keyword>
<evidence type="ECO:0000313" key="8">
    <source>
        <dbReference type="EMBL" id="MBE9463111.1"/>
    </source>
</evidence>
<dbReference type="SUPFAM" id="SSF75005">
    <property type="entry name" value="Arabinanase/levansucrase/invertase"/>
    <property type="match status" value="1"/>
</dbReference>
<dbReference type="InterPro" id="IPR006710">
    <property type="entry name" value="Glyco_hydro_43"/>
</dbReference>
<accession>A0ABR9WDW4</accession>
<dbReference type="EMBL" id="JACYGY010000001">
    <property type="protein sequence ID" value="MBE9463111.1"/>
    <property type="molecule type" value="Genomic_DNA"/>
</dbReference>
<evidence type="ECO:0000256" key="7">
    <source>
        <dbReference type="SAM" id="SignalP"/>
    </source>
</evidence>
<proteinExistence type="inferred from homology"/>
<keyword evidence="2" id="KW-0858">Xylan degradation</keyword>
<keyword evidence="3 6" id="KW-0378">Hydrolase</keyword>
<keyword evidence="7" id="KW-0732">Signal</keyword>
<dbReference type="Pfam" id="PF04616">
    <property type="entry name" value="Glyco_hydro_43"/>
    <property type="match status" value="1"/>
</dbReference>
<keyword evidence="9" id="KW-1185">Reference proteome</keyword>
<organism evidence="8 9">
    <name type="scientific">Dyadobacter subterraneus</name>
    <dbReference type="NCBI Taxonomy" id="2773304"/>
    <lineage>
        <taxon>Bacteria</taxon>
        <taxon>Pseudomonadati</taxon>
        <taxon>Bacteroidota</taxon>
        <taxon>Cytophagia</taxon>
        <taxon>Cytophagales</taxon>
        <taxon>Spirosomataceae</taxon>
        <taxon>Dyadobacter</taxon>
    </lineage>
</organism>
<name>A0ABR9WDW4_9BACT</name>
<comment type="similarity">
    <text evidence="1 6">Belongs to the glycosyl hydrolase 43 family.</text>
</comment>
<evidence type="ECO:0000256" key="6">
    <source>
        <dbReference type="RuleBase" id="RU361187"/>
    </source>
</evidence>
<keyword evidence="5 6" id="KW-0326">Glycosidase</keyword>
<dbReference type="CDD" id="cd18827">
    <property type="entry name" value="GH43_XlnD-like"/>
    <property type="match status" value="1"/>
</dbReference>
<evidence type="ECO:0000256" key="4">
    <source>
        <dbReference type="ARBA" id="ARBA00023277"/>
    </source>
</evidence>
<dbReference type="Proteomes" id="UP000634134">
    <property type="component" value="Unassembled WGS sequence"/>
</dbReference>
<evidence type="ECO:0000313" key="9">
    <source>
        <dbReference type="Proteomes" id="UP000634134"/>
    </source>
</evidence>
<feature type="signal peptide" evidence="7">
    <location>
        <begin position="1"/>
        <end position="19"/>
    </location>
</feature>
<evidence type="ECO:0000256" key="3">
    <source>
        <dbReference type="ARBA" id="ARBA00022801"/>
    </source>
</evidence>
<dbReference type="PANTHER" id="PTHR43772">
    <property type="entry name" value="ENDO-1,4-BETA-XYLANASE"/>
    <property type="match status" value="1"/>
</dbReference>
<gene>
    <name evidence="8" type="ORF">IEE83_14580</name>
</gene>
<evidence type="ECO:0000256" key="5">
    <source>
        <dbReference type="ARBA" id="ARBA00023295"/>
    </source>
</evidence>
<comment type="caution">
    <text evidence="8">The sequence shown here is derived from an EMBL/GenBank/DDBJ whole genome shotgun (WGS) entry which is preliminary data.</text>
</comment>
<protein>
    <submittedName>
        <fullName evidence="8">Family 43 glycosylhydrolase</fullName>
    </submittedName>
</protein>
<evidence type="ECO:0000256" key="1">
    <source>
        <dbReference type="ARBA" id="ARBA00009865"/>
    </source>
</evidence>
<dbReference type="PANTHER" id="PTHR43772:SF2">
    <property type="entry name" value="PUTATIVE (AFU_ORTHOLOGUE AFUA_2G04480)-RELATED"/>
    <property type="match status" value="1"/>
</dbReference>
<dbReference type="RefSeq" id="WP_194121264.1">
    <property type="nucleotide sequence ID" value="NZ_JACYGY010000001.1"/>
</dbReference>
<evidence type="ECO:0000256" key="2">
    <source>
        <dbReference type="ARBA" id="ARBA00022651"/>
    </source>
</evidence>
<keyword evidence="4" id="KW-0119">Carbohydrate metabolism</keyword>
<dbReference type="InterPro" id="IPR023296">
    <property type="entry name" value="Glyco_hydro_beta-prop_sf"/>
</dbReference>
<sequence>MKKQLLLFSLLVLTANAYAQDTKKTSGNPVFTGWYADPEGIIFNSKPRGNQYWIYPTFSAPYKDQVFMDAFSSKDLVTWTKHPKVLDTLNVKWAKKALWAPSIIEKDKKYYMFFGANDIQSDNESGGIGVAVSDKPEGPFKDHLGKPLIDKFHNGAQPIDQFVFKDKDGQYYLYYGGWKHCNVAKLKNDFTGFIPFEDGKIFKEITPESYVEGPFMFIRNGKYYFMWSEGGWTGPNYSVAYAIADSPFGPFKRIGKILQQDPKVGTGAGHHSVIKVPGKDQWYIVYHRRPLTETDGNHRVTCVDVMTFDDKGMINPVVITNEGVKPQPLK</sequence>
<reference evidence="9" key="1">
    <citation type="submission" date="2023-07" db="EMBL/GenBank/DDBJ databases">
        <title>Dyadobacter sp. nov 'subterranea' isolated from contaminted grondwater.</title>
        <authorList>
            <person name="Szabo I."/>
            <person name="Al-Omari J."/>
            <person name="Szerdahelyi S.G."/>
            <person name="Rado J."/>
        </authorList>
    </citation>
    <scope>NUCLEOTIDE SEQUENCE [LARGE SCALE GENOMIC DNA]</scope>
    <source>
        <strain evidence="9">UP-52</strain>
    </source>
</reference>
<dbReference type="InterPro" id="IPR052176">
    <property type="entry name" value="Glycosyl_Hydrlase_43_Enz"/>
</dbReference>
<feature type="chain" id="PRO_5045204159" evidence="7">
    <location>
        <begin position="20"/>
        <end position="330"/>
    </location>
</feature>
<dbReference type="Gene3D" id="2.115.10.20">
    <property type="entry name" value="Glycosyl hydrolase domain, family 43"/>
    <property type="match status" value="1"/>
</dbReference>